<dbReference type="AlphaFoldDB" id="A0A2Z6EU68"/>
<evidence type="ECO:0000313" key="2">
    <source>
        <dbReference type="Proteomes" id="UP000282597"/>
    </source>
</evidence>
<sequence length="311" mass="35303">MQYQAFYQPIEAFFSQPEVSNASDGEDISLEFLTYLQFDEDDDPKSQNAEMNLAGEPEANHAALSDNDFQAIELGVGIGTSDNQDEAGSSLSFYDQQLRALNHPIDFCRQSDVLNALGEEDSFLDFLDEWNLDNENAVSGNQNAAINSEGESEANHAVPSVNDFQAVEKNTGQQAKLKKAKHVKWADKFEEIASNIVKANTNVNSKLSGIKLHARLKAWCNDQTPPLTCPTYDCFNRNYLERSYKHFKWPLELIAVTHSVINKYPKLGYRRQYKKFMKEIEENYSSKTPPTLKNFRTFIEKMKKSASVIEN</sequence>
<keyword evidence="2" id="KW-1185">Reference proteome</keyword>
<evidence type="ECO:0000313" key="1">
    <source>
        <dbReference type="EMBL" id="BBE08958.1"/>
    </source>
</evidence>
<dbReference type="Proteomes" id="UP000282597">
    <property type="component" value="Chromosome"/>
</dbReference>
<name>A0A2Z6EU68_9BURK</name>
<accession>A0A2Z6EU68</accession>
<dbReference type="EMBL" id="AP018150">
    <property type="protein sequence ID" value="BBE08958.1"/>
    <property type="molecule type" value="Genomic_DNA"/>
</dbReference>
<organism evidence="1 2">
    <name type="scientific">Mycoavidus cysteinexigens</name>
    <dbReference type="NCBI Taxonomy" id="1553431"/>
    <lineage>
        <taxon>Bacteria</taxon>
        <taxon>Pseudomonadati</taxon>
        <taxon>Pseudomonadota</taxon>
        <taxon>Betaproteobacteria</taxon>
        <taxon>Burkholderiales</taxon>
        <taxon>Burkholderiaceae</taxon>
        <taxon>Mycoavidus</taxon>
    </lineage>
</organism>
<reference evidence="1 2" key="1">
    <citation type="journal article" date="2018" name="Microbes Environ.">
        <title>Comparative Genomic Insights into Endofungal Lifestyles of Two Bacterial Endosymbionts, Mycoavidus cysteinexigens and Burkholderia rhizoxinica.</title>
        <authorList>
            <person name="Sharmin D."/>
            <person name="Guo Y."/>
            <person name="Nishizawa T."/>
            <person name="Ohshima S."/>
            <person name="Sato Y."/>
            <person name="Takashima Y."/>
            <person name="Narisawa K."/>
            <person name="Ohta H."/>
        </authorList>
    </citation>
    <scope>NUCLEOTIDE SEQUENCE [LARGE SCALE GENOMIC DNA]</scope>
    <source>
        <strain evidence="1 2">B1-EB</strain>
    </source>
</reference>
<proteinExistence type="predicted"/>
<dbReference type="KEGG" id="mcys:MCB1EB_0797"/>
<protein>
    <submittedName>
        <fullName evidence="1">Uncharacterized protein</fullName>
    </submittedName>
</protein>
<gene>
    <name evidence="1" type="ORF">MCB1EB_0797</name>
</gene>